<name>B9XGX2_PEDPL</name>
<evidence type="ECO:0000313" key="1">
    <source>
        <dbReference type="EMBL" id="EEF60893.1"/>
    </source>
</evidence>
<proteinExistence type="predicted"/>
<dbReference type="Proteomes" id="UP000003688">
    <property type="component" value="Unassembled WGS sequence"/>
</dbReference>
<sequence>MSRSGGLVFSLIFQRRGPRPAGVLLLNRWCVRESPPANSALAVPFIAASDTLDRMAGQVVCAGAGFIMMTKTASLMRSGSGTQTEFVWLPRTRALQRLEQFGRL</sequence>
<reference evidence="1 2" key="1">
    <citation type="journal article" date="2011" name="J. Bacteriol.">
        <title>Genome sequence of 'Pedosphaera parvula' Ellin514, an aerobic Verrucomicrobial isolate from pasture soil.</title>
        <authorList>
            <person name="Kant R."/>
            <person name="van Passel M.W."/>
            <person name="Sangwan P."/>
            <person name="Palva A."/>
            <person name="Lucas S."/>
            <person name="Copeland A."/>
            <person name="Lapidus A."/>
            <person name="Glavina Del Rio T."/>
            <person name="Dalin E."/>
            <person name="Tice H."/>
            <person name="Bruce D."/>
            <person name="Goodwin L."/>
            <person name="Pitluck S."/>
            <person name="Chertkov O."/>
            <person name="Larimer F.W."/>
            <person name="Land M.L."/>
            <person name="Hauser L."/>
            <person name="Brettin T.S."/>
            <person name="Detter J.C."/>
            <person name="Han S."/>
            <person name="de Vos W.M."/>
            <person name="Janssen P.H."/>
            <person name="Smidt H."/>
        </authorList>
    </citation>
    <scope>NUCLEOTIDE SEQUENCE [LARGE SCALE GENOMIC DNA]</scope>
    <source>
        <strain evidence="1 2">Ellin514</strain>
    </source>
</reference>
<dbReference type="STRING" id="320771.Cflav_PD4062"/>
<gene>
    <name evidence="1" type="ORF">Cflav_PD4062</name>
</gene>
<organism evidence="1 2">
    <name type="scientific">Pedosphaera parvula (strain Ellin514)</name>
    <dbReference type="NCBI Taxonomy" id="320771"/>
    <lineage>
        <taxon>Bacteria</taxon>
        <taxon>Pseudomonadati</taxon>
        <taxon>Verrucomicrobiota</taxon>
        <taxon>Pedosphaerae</taxon>
        <taxon>Pedosphaerales</taxon>
        <taxon>Pedosphaeraceae</taxon>
        <taxon>Pedosphaera</taxon>
    </lineage>
</organism>
<evidence type="ECO:0000313" key="2">
    <source>
        <dbReference type="Proteomes" id="UP000003688"/>
    </source>
</evidence>
<keyword evidence="2" id="KW-1185">Reference proteome</keyword>
<comment type="caution">
    <text evidence="1">The sequence shown here is derived from an EMBL/GenBank/DDBJ whole genome shotgun (WGS) entry which is preliminary data.</text>
</comment>
<dbReference type="EMBL" id="ABOX02000013">
    <property type="protein sequence ID" value="EEF60893.1"/>
    <property type="molecule type" value="Genomic_DNA"/>
</dbReference>
<dbReference type="AlphaFoldDB" id="B9XGX2"/>
<accession>B9XGX2</accession>
<protein>
    <submittedName>
        <fullName evidence="1">Uncharacterized protein</fullName>
    </submittedName>
</protein>